<dbReference type="EMBL" id="SZPY01000002">
    <property type="protein sequence ID" value="TKI62171.1"/>
    <property type="molecule type" value="Genomic_DNA"/>
</dbReference>
<dbReference type="AlphaFoldDB" id="A0A4U2YQH0"/>
<accession>A0A4U2YQH0</accession>
<gene>
    <name evidence="1" type="ORF">FC770_07065</name>
</gene>
<protein>
    <submittedName>
        <fullName evidence="1">Uncharacterized protein</fullName>
    </submittedName>
</protein>
<name>A0A4U2YQH0_9ACTN</name>
<dbReference type="Proteomes" id="UP000307808">
    <property type="component" value="Unassembled WGS sequence"/>
</dbReference>
<evidence type="ECO:0000313" key="1">
    <source>
        <dbReference type="EMBL" id="TKI62171.1"/>
    </source>
</evidence>
<keyword evidence="2" id="KW-1185">Reference proteome</keyword>
<reference evidence="1 2" key="1">
    <citation type="submission" date="2019-04" db="EMBL/GenBank/DDBJ databases">
        <authorList>
            <person name="Dong K."/>
        </authorList>
    </citation>
    <scope>NUCLEOTIDE SEQUENCE [LARGE SCALE GENOMIC DNA]</scope>
    <source>
        <strain evidence="2">dk3543</strain>
    </source>
</reference>
<organism evidence="1 2">
    <name type="scientific">Nocardioides jishulii</name>
    <dbReference type="NCBI Taxonomy" id="2575440"/>
    <lineage>
        <taxon>Bacteria</taxon>
        <taxon>Bacillati</taxon>
        <taxon>Actinomycetota</taxon>
        <taxon>Actinomycetes</taxon>
        <taxon>Propionibacteriales</taxon>
        <taxon>Nocardioidaceae</taxon>
        <taxon>Nocardioides</taxon>
    </lineage>
</organism>
<dbReference type="OrthoDB" id="4329530at2"/>
<evidence type="ECO:0000313" key="2">
    <source>
        <dbReference type="Proteomes" id="UP000307808"/>
    </source>
</evidence>
<dbReference type="RefSeq" id="WP_137065440.1">
    <property type="nucleotide sequence ID" value="NZ_CP040748.1"/>
</dbReference>
<proteinExistence type="predicted"/>
<sequence length="135" mass="14978">MRHEASPPPLQIRALFTFTPPLDQRPSGWGGQFGDAYGVYPDFDGRTDVGTNGGHASRDLPVTIDVPCSDHPAPDNGWVEMLTEIKVGRAGTRVEVTHVDYEAGGRKYTLEYRWQTILCGDAIDDRDMCQAQRVD</sequence>
<comment type="caution">
    <text evidence="1">The sequence shown here is derived from an EMBL/GenBank/DDBJ whole genome shotgun (WGS) entry which is preliminary data.</text>
</comment>